<dbReference type="Proteomes" id="UP000186955">
    <property type="component" value="Unassembled WGS sequence"/>
</dbReference>
<organism evidence="2 3">
    <name type="scientific">Penicillium subrubescens</name>
    <dbReference type="NCBI Taxonomy" id="1316194"/>
    <lineage>
        <taxon>Eukaryota</taxon>
        <taxon>Fungi</taxon>
        <taxon>Dikarya</taxon>
        <taxon>Ascomycota</taxon>
        <taxon>Pezizomycotina</taxon>
        <taxon>Eurotiomycetes</taxon>
        <taxon>Eurotiomycetidae</taxon>
        <taxon>Eurotiales</taxon>
        <taxon>Aspergillaceae</taxon>
        <taxon>Penicillium</taxon>
    </lineage>
</organism>
<sequence>MSNAQSSSSLQMVGPHSGRAPKVGRSIGLVCVRTGDWSAVEPFGPRLLPLHLVSKLLALAAVGALGTQALDTLVFKEELAWGIGQYQKMSLN</sequence>
<feature type="region of interest" description="Disordered" evidence="1">
    <location>
        <begin position="1"/>
        <end position="23"/>
    </location>
</feature>
<comment type="caution">
    <text evidence="2">The sequence shown here is derived from an EMBL/GenBank/DDBJ whole genome shotgun (WGS) entry which is preliminary data.</text>
</comment>
<accession>A0A1Q5T0H4</accession>
<evidence type="ECO:0000256" key="1">
    <source>
        <dbReference type="SAM" id="MobiDB-lite"/>
    </source>
</evidence>
<dbReference type="EMBL" id="MNBE01000723">
    <property type="protein sequence ID" value="OKO93744.1"/>
    <property type="molecule type" value="Genomic_DNA"/>
</dbReference>
<evidence type="ECO:0000313" key="3">
    <source>
        <dbReference type="Proteomes" id="UP000186955"/>
    </source>
</evidence>
<reference evidence="2 3" key="1">
    <citation type="submission" date="2016-10" db="EMBL/GenBank/DDBJ databases">
        <title>Genome sequence of the ascomycete fungus Penicillium subrubescens.</title>
        <authorList>
            <person name="De Vries R.P."/>
            <person name="Peng M."/>
            <person name="Dilokpimol A."/>
            <person name="Hilden K."/>
            <person name="Makela M.R."/>
            <person name="Grigoriev I."/>
            <person name="Riley R."/>
            <person name="Granchi Z."/>
        </authorList>
    </citation>
    <scope>NUCLEOTIDE SEQUENCE [LARGE SCALE GENOMIC DNA]</scope>
    <source>
        <strain evidence="2 3">CBS 132785</strain>
    </source>
</reference>
<feature type="compositionally biased region" description="Polar residues" evidence="1">
    <location>
        <begin position="1"/>
        <end position="11"/>
    </location>
</feature>
<keyword evidence="3" id="KW-1185">Reference proteome</keyword>
<proteinExistence type="predicted"/>
<evidence type="ECO:0000313" key="2">
    <source>
        <dbReference type="EMBL" id="OKO93744.1"/>
    </source>
</evidence>
<gene>
    <name evidence="2" type="ORF">PENSUB_12023</name>
</gene>
<name>A0A1Q5T0H4_9EURO</name>
<protein>
    <submittedName>
        <fullName evidence="2">Uncharacterized protein</fullName>
    </submittedName>
</protein>
<dbReference type="AlphaFoldDB" id="A0A1Q5T0H4"/>